<evidence type="ECO:0000313" key="4">
    <source>
        <dbReference type="EMBL" id="MBS6634791.1"/>
    </source>
</evidence>
<evidence type="ECO:0000313" key="5">
    <source>
        <dbReference type="Proteomes" id="UP000739069"/>
    </source>
</evidence>
<gene>
    <name evidence="4" type="ORF">KH265_03905</name>
</gene>
<dbReference type="Pfam" id="PF00395">
    <property type="entry name" value="SLH"/>
    <property type="match status" value="1"/>
</dbReference>
<evidence type="ECO:0000256" key="1">
    <source>
        <dbReference type="SAM" id="MobiDB-lite"/>
    </source>
</evidence>
<dbReference type="Proteomes" id="UP000739069">
    <property type="component" value="Unassembled WGS sequence"/>
</dbReference>
<keyword evidence="2" id="KW-1133">Transmembrane helix</keyword>
<feature type="region of interest" description="Disordered" evidence="1">
    <location>
        <begin position="1"/>
        <end position="44"/>
    </location>
</feature>
<organism evidence="4 5">
    <name type="scientific">Rothia mucilaginosa</name>
    <dbReference type="NCBI Taxonomy" id="43675"/>
    <lineage>
        <taxon>Bacteria</taxon>
        <taxon>Bacillati</taxon>
        <taxon>Actinomycetota</taxon>
        <taxon>Actinomycetes</taxon>
        <taxon>Micrococcales</taxon>
        <taxon>Micrococcaceae</taxon>
        <taxon>Rothia</taxon>
    </lineage>
</organism>
<proteinExistence type="predicted"/>
<comment type="caution">
    <text evidence="4">The sequence shown here is derived from an EMBL/GenBank/DDBJ whole genome shotgun (WGS) entry which is preliminary data.</text>
</comment>
<accession>A0A943T7H5</accession>
<feature type="transmembrane region" description="Helical" evidence="2">
    <location>
        <begin position="47"/>
        <end position="64"/>
    </location>
</feature>
<dbReference type="InterPro" id="IPR001119">
    <property type="entry name" value="SLH_dom"/>
</dbReference>
<feature type="domain" description="SLH" evidence="3">
    <location>
        <begin position="120"/>
        <end position="183"/>
    </location>
</feature>
<dbReference type="PROSITE" id="PS51272">
    <property type="entry name" value="SLH"/>
    <property type="match status" value="1"/>
</dbReference>
<dbReference type="EMBL" id="JAGZXI010000004">
    <property type="protein sequence ID" value="MBS6634791.1"/>
    <property type="molecule type" value="Genomic_DNA"/>
</dbReference>
<sequence>MSRNAKRSVTSHSSTNHHHSAQILTPVASAEASVEPRKEPTSRRRRVELGVGAVILAGVLYLPFSPLLSMADPSQANTPAADAAASVSASLRASADSSPSQSVSSPATKLHRPVVASPDYQPVFEDVPEGSAYYDGVRWAVRAKVMDPDSEPLFGADAVVTRGELIRIFYRLAGSPSVTRPEHSPYEDVNESDPNYDAYLWARDQQITSGWKDGKFHPEASLSNASTVALLHRADGSSKIQLTGTSPFSDVTSSTPFYRQIVWASRRGVSTVSEGEAFTPTEHTSKARVAMVLYLYFRTL</sequence>
<dbReference type="AlphaFoldDB" id="A0A943T7H5"/>
<evidence type="ECO:0000256" key="2">
    <source>
        <dbReference type="SAM" id="Phobius"/>
    </source>
</evidence>
<keyword evidence="2" id="KW-0472">Membrane</keyword>
<dbReference type="RefSeq" id="WP_303952428.1">
    <property type="nucleotide sequence ID" value="NZ_JAGZXI010000004.1"/>
</dbReference>
<evidence type="ECO:0000259" key="3">
    <source>
        <dbReference type="PROSITE" id="PS51272"/>
    </source>
</evidence>
<protein>
    <submittedName>
        <fullName evidence="4">S-layer homology domain-containing protein</fullName>
    </submittedName>
</protein>
<reference evidence="4" key="1">
    <citation type="submission" date="2021-02" db="EMBL/GenBank/DDBJ databases">
        <title>Infant gut strain persistence is associated with maternal origin, phylogeny, and functional potential including surface adhesion and iron acquisition.</title>
        <authorList>
            <person name="Lou Y.C."/>
        </authorList>
    </citation>
    <scope>NUCLEOTIDE SEQUENCE</scope>
    <source>
        <strain evidence="4">L1_008_092G1_dasL1_008_092G1_concoct_16</strain>
    </source>
</reference>
<keyword evidence="2" id="KW-0812">Transmembrane</keyword>
<name>A0A943T7H5_9MICC</name>